<comment type="similarity">
    <text evidence="3 11">Belongs to the FAD-dependent oxidoreductase 2 family. NadB subfamily.</text>
</comment>
<keyword evidence="5 11" id="KW-0285">Flavoprotein</keyword>
<evidence type="ECO:0000256" key="10">
    <source>
        <dbReference type="NCBIfam" id="TIGR00551"/>
    </source>
</evidence>
<dbReference type="InterPro" id="IPR015939">
    <property type="entry name" value="Fum_Rdtase/Succ_DH_flav-like_C"/>
</dbReference>
<dbReference type="RefSeq" id="WP_146886653.1">
    <property type="nucleotide sequence ID" value="NZ_BJXB01000017.1"/>
</dbReference>
<evidence type="ECO:0000256" key="6">
    <source>
        <dbReference type="ARBA" id="ARBA00022642"/>
    </source>
</evidence>
<dbReference type="Gene3D" id="3.90.700.10">
    <property type="entry name" value="Succinate dehydrogenase/fumarate reductase flavoprotein, catalytic domain"/>
    <property type="match status" value="1"/>
</dbReference>
<dbReference type="Gene3D" id="3.50.50.60">
    <property type="entry name" value="FAD/NAD(P)-binding domain"/>
    <property type="match status" value="1"/>
</dbReference>
<comment type="cofactor">
    <cofactor evidence="1 11">
        <name>FAD</name>
        <dbReference type="ChEBI" id="CHEBI:57692"/>
    </cofactor>
</comment>
<dbReference type="GO" id="GO:0034628">
    <property type="term" value="P:'de novo' NAD+ biosynthetic process from L-aspartate"/>
    <property type="evidence" value="ECO:0007669"/>
    <property type="project" value="TreeGrafter"/>
</dbReference>
<evidence type="ECO:0000259" key="13">
    <source>
        <dbReference type="Pfam" id="PF02910"/>
    </source>
</evidence>
<dbReference type="UniPathway" id="UPA00253">
    <property type="reaction ID" value="UER00326"/>
</dbReference>
<dbReference type="InterPro" id="IPR005288">
    <property type="entry name" value="NadB"/>
</dbReference>
<sequence>MPHDLLIVGSGITGLYAALHARSLGLSVLLISKAKLESGSTFWAQGGLAFPTSPEDVEPHVQDTLRAGRGLCDEKTVRLFVEEAGQHLQKLLSYGVPFEGHQTLEGGHSHPRVFHAWGDASGRAVSVTLTQVVRDQGIEVLEGAFVQSLLLSESGRVVGVQTRNQNHLAGAVLLASGGFGQLYPVTTAPEEATGDGIALAYRAGAVLRDMEFVQFHPTVFLAGNRGLLITEAARGEGAVLLNGNMERFMQEYDPQGELAPRDVVARAIASEEAKTGRVYLDLRHLGAEFVQHRFPSIYERLLSHGVDISTEPVPVSPAVHYTIGGIFTDVDGKTTLEGLYAAGEVASSGLHGANRLASNSLPEGLVFGVRAVEAAHKSLKFESPVSRTQLETVGSKASVQQVIGAGAGINRTAETLRLALETLPEPGATDGSTIDTLEAGNLARVARTVLKGALDREESRGGHFRTDYPEPDEVRHSLFQIPPLLETL</sequence>
<evidence type="ECO:0000256" key="5">
    <source>
        <dbReference type="ARBA" id="ARBA00022630"/>
    </source>
</evidence>
<comment type="pathway">
    <text evidence="2 11">Cofactor biosynthesis; NAD(+) biosynthesis; iminoaspartate from L-aspartate (oxidase route): step 1/1.</text>
</comment>
<dbReference type="OrthoDB" id="9806724at2"/>
<evidence type="ECO:0000256" key="1">
    <source>
        <dbReference type="ARBA" id="ARBA00001974"/>
    </source>
</evidence>
<evidence type="ECO:0000256" key="8">
    <source>
        <dbReference type="ARBA" id="ARBA00023002"/>
    </source>
</evidence>
<evidence type="ECO:0000256" key="2">
    <source>
        <dbReference type="ARBA" id="ARBA00004950"/>
    </source>
</evidence>
<evidence type="ECO:0000313" key="15">
    <source>
        <dbReference type="Proteomes" id="UP000321306"/>
    </source>
</evidence>
<dbReference type="EC" id="1.4.3.16" evidence="4 10"/>
<dbReference type="GO" id="GO:0005737">
    <property type="term" value="C:cytoplasm"/>
    <property type="evidence" value="ECO:0007669"/>
    <property type="project" value="UniProtKB-SubCell"/>
</dbReference>
<dbReference type="InterPro" id="IPR037099">
    <property type="entry name" value="Fum_R/Succ_DH_flav-like_C_sf"/>
</dbReference>
<name>A0A511N541_DEIC1</name>
<dbReference type="PANTHER" id="PTHR42716:SF2">
    <property type="entry name" value="L-ASPARTATE OXIDASE, CHLOROPLASTIC"/>
    <property type="match status" value="1"/>
</dbReference>
<comment type="function">
    <text evidence="11">Catalyzes the oxidation of L-aspartate to iminoaspartate.</text>
</comment>
<dbReference type="SUPFAM" id="SSF46977">
    <property type="entry name" value="Succinate dehydrogenase/fumarate reductase flavoprotein C-terminal domain"/>
    <property type="match status" value="1"/>
</dbReference>
<organism evidence="14 15">
    <name type="scientific">Deinococcus cellulosilyticus (strain DSM 18568 / NBRC 106333 / KACC 11606 / 5516J-15)</name>
    <dbReference type="NCBI Taxonomy" id="1223518"/>
    <lineage>
        <taxon>Bacteria</taxon>
        <taxon>Thermotogati</taxon>
        <taxon>Deinococcota</taxon>
        <taxon>Deinococci</taxon>
        <taxon>Deinococcales</taxon>
        <taxon>Deinococcaceae</taxon>
        <taxon>Deinococcus</taxon>
    </lineage>
</organism>
<evidence type="ECO:0000313" key="14">
    <source>
        <dbReference type="EMBL" id="GEM47963.1"/>
    </source>
</evidence>
<dbReference type="InterPro" id="IPR027477">
    <property type="entry name" value="Succ_DH/fumarate_Rdtase_cat_sf"/>
</dbReference>
<dbReference type="GO" id="GO:0008734">
    <property type="term" value="F:L-aspartate oxidase activity"/>
    <property type="evidence" value="ECO:0007669"/>
    <property type="project" value="UniProtKB-UniRule"/>
</dbReference>
<dbReference type="PRINTS" id="PR00368">
    <property type="entry name" value="FADPNR"/>
</dbReference>
<gene>
    <name evidence="14" type="ORF">DC3_35980</name>
</gene>
<dbReference type="Proteomes" id="UP000321306">
    <property type="component" value="Unassembled WGS sequence"/>
</dbReference>
<dbReference type="InterPro" id="IPR036188">
    <property type="entry name" value="FAD/NAD-bd_sf"/>
</dbReference>
<keyword evidence="7 11" id="KW-0274">FAD</keyword>
<evidence type="ECO:0000256" key="4">
    <source>
        <dbReference type="ARBA" id="ARBA00012173"/>
    </source>
</evidence>
<accession>A0A511N541</accession>
<keyword evidence="15" id="KW-1185">Reference proteome</keyword>
<evidence type="ECO:0000259" key="12">
    <source>
        <dbReference type="Pfam" id="PF00890"/>
    </source>
</evidence>
<evidence type="ECO:0000256" key="3">
    <source>
        <dbReference type="ARBA" id="ARBA00008562"/>
    </source>
</evidence>
<evidence type="ECO:0000256" key="9">
    <source>
        <dbReference type="ARBA" id="ARBA00048305"/>
    </source>
</evidence>
<protein>
    <recommendedName>
        <fullName evidence="4 10">L-aspartate oxidase</fullName>
        <ecNumber evidence="4 10">1.4.3.16</ecNumber>
    </recommendedName>
</protein>
<dbReference type="Pfam" id="PF02910">
    <property type="entry name" value="Succ_DH_flav_C"/>
    <property type="match status" value="1"/>
</dbReference>
<keyword evidence="8 11" id="KW-0560">Oxidoreductase</keyword>
<dbReference type="SUPFAM" id="SSF56425">
    <property type="entry name" value="Succinate dehydrogenase/fumarate reductase flavoprotein, catalytic domain"/>
    <property type="match status" value="1"/>
</dbReference>
<reference evidence="14 15" key="1">
    <citation type="submission" date="2019-07" db="EMBL/GenBank/DDBJ databases">
        <title>Whole genome shotgun sequence of Deinococcus cellulosilyticus NBRC 106333.</title>
        <authorList>
            <person name="Hosoyama A."/>
            <person name="Uohara A."/>
            <person name="Ohji S."/>
            <person name="Ichikawa N."/>
        </authorList>
    </citation>
    <scope>NUCLEOTIDE SEQUENCE [LARGE SCALE GENOMIC DNA]</scope>
    <source>
        <strain evidence="14 15">NBRC 106333</strain>
    </source>
</reference>
<dbReference type="Pfam" id="PF00890">
    <property type="entry name" value="FAD_binding_2"/>
    <property type="match status" value="1"/>
</dbReference>
<dbReference type="NCBIfam" id="TIGR00551">
    <property type="entry name" value="nadB"/>
    <property type="match status" value="1"/>
</dbReference>
<proteinExistence type="inferred from homology"/>
<keyword evidence="6 11" id="KW-0662">Pyridine nucleotide biosynthesis</keyword>
<evidence type="ECO:0000256" key="11">
    <source>
        <dbReference type="RuleBase" id="RU362049"/>
    </source>
</evidence>
<dbReference type="AlphaFoldDB" id="A0A511N541"/>
<dbReference type="FunFam" id="3.90.700.10:FF:000002">
    <property type="entry name" value="L-aspartate oxidase"/>
    <property type="match status" value="1"/>
</dbReference>
<dbReference type="EMBL" id="BJXB01000017">
    <property type="protein sequence ID" value="GEM47963.1"/>
    <property type="molecule type" value="Genomic_DNA"/>
</dbReference>
<comment type="caution">
    <text evidence="14">The sequence shown here is derived from an EMBL/GenBank/DDBJ whole genome shotgun (WGS) entry which is preliminary data.</text>
</comment>
<dbReference type="InterPro" id="IPR003953">
    <property type="entry name" value="FAD-dep_OxRdtase_2_FAD-bd"/>
</dbReference>
<dbReference type="PRINTS" id="PR00411">
    <property type="entry name" value="PNDRDTASEI"/>
</dbReference>
<dbReference type="PANTHER" id="PTHR42716">
    <property type="entry name" value="L-ASPARTATE OXIDASE"/>
    <property type="match status" value="1"/>
</dbReference>
<evidence type="ECO:0000256" key="7">
    <source>
        <dbReference type="ARBA" id="ARBA00022827"/>
    </source>
</evidence>
<feature type="domain" description="FAD-dependent oxidoreductase 2 FAD-binding" evidence="12">
    <location>
        <begin position="4"/>
        <end position="361"/>
    </location>
</feature>
<feature type="domain" description="Fumarate reductase/succinate dehydrogenase flavoprotein-like C-terminal" evidence="13">
    <location>
        <begin position="433"/>
        <end position="474"/>
    </location>
</feature>
<comment type="catalytic activity">
    <reaction evidence="9">
        <text>L-aspartate + O2 = iminosuccinate + H2O2</text>
        <dbReference type="Rhea" id="RHEA:25876"/>
        <dbReference type="ChEBI" id="CHEBI:15379"/>
        <dbReference type="ChEBI" id="CHEBI:16240"/>
        <dbReference type="ChEBI" id="CHEBI:29991"/>
        <dbReference type="ChEBI" id="CHEBI:77875"/>
        <dbReference type="EC" id="1.4.3.16"/>
    </reaction>
    <physiologicalReaction direction="left-to-right" evidence="9">
        <dbReference type="Rhea" id="RHEA:25877"/>
    </physiologicalReaction>
</comment>
<comment type="subcellular location">
    <subcellularLocation>
        <location evidence="11">Cytoplasm</location>
    </subcellularLocation>
</comment>
<dbReference type="Gene3D" id="1.20.58.100">
    <property type="entry name" value="Fumarate reductase/succinate dehydrogenase flavoprotein-like, C-terminal domain"/>
    <property type="match status" value="1"/>
</dbReference>
<dbReference type="SUPFAM" id="SSF51905">
    <property type="entry name" value="FAD/NAD(P)-binding domain"/>
    <property type="match status" value="1"/>
</dbReference>